<keyword evidence="8" id="KW-1185">Reference proteome</keyword>
<dbReference type="Pfam" id="PF08767">
    <property type="entry name" value="CRM1_C"/>
    <property type="match status" value="1"/>
</dbReference>
<dbReference type="AlphaFoldDB" id="A0A803QRS5"/>
<dbReference type="SMART" id="SM01102">
    <property type="entry name" value="CRM1_C"/>
    <property type="match status" value="1"/>
</dbReference>
<dbReference type="SUPFAM" id="SSF48371">
    <property type="entry name" value="ARM repeat"/>
    <property type="match status" value="2"/>
</dbReference>
<accession>A0A803QRS5</accession>
<reference evidence="7" key="1">
    <citation type="submission" date="2021-03" db="UniProtKB">
        <authorList>
            <consortium name="EnsemblPlants"/>
        </authorList>
    </citation>
    <scope>IDENTIFICATION</scope>
</reference>
<comment type="similarity">
    <text evidence="2">Belongs to the exportin family.</text>
</comment>
<dbReference type="InterPro" id="IPR045065">
    <property type="entry name" value="XPO1/5"/>
</dbReference>
<dbReference type="PANTHER" id="PTHR11223:SF2">
    <property type="entry name" value="EXPORTIN-1"/>
    <property type="match status" value="1"/>
</dbReference>
<keyword evidence="3" id="KW-0813">Transport</keyword>
<keyword evidence="5" id="KW-0539">Nucleus</keyword>
<dbReference type="InterPro" id="IPR014877">
    <property type="entry name" value="XPO1_C_dom"/>
</dbReference>
<proteinExistence type="inferred from homology"/>
<dbReference type="Gene3D" id="1.25.10.10">
    <property type="entry name" value="Leucine-rich Repeat Variant"/>
    <property type="match status" value="2"/>
</dbReference>
<evidence type="ECO:0000259" key="6">
    <source>
        <dbReference type="SMART" id="SM01102"/>
    </source>
</evidence>
<dbReference type="GO" id="GO:0006611">
    <property type="term" value="P:protein export from nucleus"/>
    <property type="evidence" value="ECO:0007669"/>
    <property type="project" value="InterPro"/>
</dbReference>
<protein>
    <recommendedName>
        <fullName evidence="6">Exportin-1 C-terminal domain-containing protein</fullName>
    </recommendedName>
</protein>
<evidence type="ECO:0000256" key="5">
    <source>
        <dbReference type="ARBA" id="ARBA00023242"/>
    </source>
</evidence>
<comment type="subcellular location">
    <subcellularLocation>
        <location evidence="1">Nucleus</location>
    </subcellularLocation>
</comment>
<dbReference type="Gramene" id="evm.model.ctgX17.2">
    <property type="protein sequence ID" value="cds.evm.model.ctgX17.2"/>
    <property type="gene ID" value="evm.TU.ctgX17.2"/>
</dbReference>
<dbReference type="InterPro" id="IPR011989">
    <property type="entry name" value="ARM-like"/>
</dbReference>
<dbReference type="InterPro" id="IPR016024">
    <property type="entry name" value="ARM-type_fold"/>
</dbReference>
<feature type="domain" description="Exportin-1 C-terminal" evidence="6">
    <location>
        <begin position="268"/>
        <end position="509"/>
    </location>
</feature>
<organism evidence="7 8">
    <name type="scientific">Cannabis sativa</name>
    <name type="common">Hemp</name>
    <name type="synonym">Marijuana</name>
    <dbReference type="NCBI Taxonomy" id="3483"/>
    <lineage>
        <taxon>Eukaryota</taxon>
        <taxon>Viridiplantae</taxon>
        <taxon>Streptophyta</taxon>
        <taxon>Embryophyta</taxon>
        <taxon>Tracheophyta</taxon>
        <taxon>Spermatophyta</taxon>
        <taxon>Magnoliopsida</taxon>
        <taxon>eudicotyledons</taxon>
        <taxon>Gunneridae</taxon>
        <taxon>Pentapetalae</taxon>
        <taxon>rosids</taxon>
        <taxon>fabids</taxon>
        <taxon>Rosales</taxon>
        <taxon>Cannabaceae</taxon>
        <taxon>Cannabis</taxon>
    </lineage>
</organism>
<sequence length="543" mass="63627">MDFKSRPRNDRVDTYGLWSLDQTVAWVITWLGFTKDYSAMTKNEVTRLGKKRIHLAMTKNEMLNLLEEHTSQQNLDLNSFSRLCWAIGSISGSMMKEQEIVLLVSVIERLLSCLSCTNYKHHKAVIIINFMYVVGQYPRLLSGQWKFLKVIVNKLLEFMREIHPKIRDMACITILKIVRECKEDFVIVQDGEKKPFVSELLSQLPNLIEGFESHQNYTIFESFGHMIQAEYNLQKKDEYLKILMRLLDQQWCDDESILLLKDENTIRKLVNMFQGIRSVASSLGTGIIYRTLLMPQGVLCIYRYKDAVMYDVHKALLFFFSCTLEWKIETLDNYHEHCLNFFVLIRAIVTHCLDALVVANFQLGTRKKYCESGLTVLLEMLKQFQISEFRNKFYKKYLLSILELIFGVLTDSLHKPGFKLHVMVLHHLFCLAVGLFIAEPLWHVSNCPYRSSNEIFVRKYVTELITPFCVKVNSTANDDVNALFSSTHTADSFMRSVRNFLRQSDEFSEYDRDLFPELEEHDAAEREETRRLIRGIYNRTMKD</sequence>
<dbReference type="GO" id="GO:0005737">
    <property type="term" value="C:cytoplasm"/>
    <property type="evidence" value="ECO:0007669"/>
    <property type="project" value="TreeGrafter"/>
</dbReference>
<dbReference type="PANTHER" id="PTHR11223">
    <property type="entry name" value="EXPORTIN 1/5"/>
    <property type="match status" value="1"/>
</dbReference>
<dbReference type="GO" id="GO:0000055">
    <property type="term" value="P:ribosomal large subunit export from nucleus"/>
    <property type="evidence" value="ECO:0007669"/>
    <property type="project" value="TreeGrafter"/>
</dbReference>
<evidence type="ECO:0000313" key="8">
    <source>
        <dbReference type="Proteomes" id="UP000596661"/>
    </source>
</evidence>
<evidence type="ECO:0000256" key="3">
    <source>
        <dbReference type="ARBA" id="ARBA00022448"/>
    </source>
</evidence>
<name>A0A803QRS5_CANSA</name>
<evidence type="ECO:0000256" key="4">
    <source>
        <dbReference type="ARBA" id="ARBA00022927"/>
    </source>
</evidence>
<evidence type="ECO:0000256" key="1">
    <source>
        <dbReference type="ARBA" id="ARBA00004123"/>
    </source>
</evidence>
<dbReference type="Pfam" id="PF18787">
    <property type="entry name" value="CRM1_repeat_3"/>
    <property type="match status" value="1"/>
</dbReference>
<dbReference type="Proteomes" id="UP000596661">
    <property type="component" value="Unassembled WGS sequence"/>
</dbReference>
<dbReference type="InterPro" id="IPR040485">
    <property type="entry name" value="XPO1_repeat_3"/>
</dbReference>
<evidence type="ECO:0000313" key="7">
    <source>
        <dbReference type="EnsemblPlants" id="cds.evm.model.ctgX17.2"/>
    </source>
</evidence>
<dbReference type="EnsemblPlants" id="evm.model.ctgX17.2">
    <property type="protein sequence ID" value="cds.evm.model.ctgX17.2"/>
    <property type="gene ID" value="evm.TU.ctgX17.2"/>
</dbReference>
<dbReference type="GO" id="GO:0000056">
    <property type="term" value="P:ribosomal small subunit export from nucleus"/>
    <property type="evidence" value="ECO:0007669"/>
    <property type="project" value="TreeGrafter"/>
</dbReference>
<keyword evidence="4" id="KW-0653">Protein transport</keyword>
<dbReference type="GO" id="GO:0005634">
    <property type="term" value="C:nucleus"/>
    <property type="evidence" value="ECO:0007669"/>
    <property type="project" value="UniProtKB-SubCell"/>
</dbReference>
<dbReference type="GO" id="GO:0005049">
    <property type="term" value="F:nuclear export signal receptor activity"/>
    <property type="evidence" value="ECO:0007669"/>
    <property type="project" value="InterPro"/>
</dbReference>
<evidence type="ECO:0000256" key="2">
    <source>
        <dbReference type="ARBA" id="ARBA00009466"/>
    </source>
</evidence>